<evidence type="ECO:0000313" key="1">
    <source>
        <dbReference type="EMBL" id="CAG8643913.1"/>
    </source>
</evidence>
<accession>A0A9N9DK79</accession>
<proteinExistence type="predicted"/>
<dbReference type="EMBL" id="CAJVPP010004116">
    <property type="protein sequence ID" value="CAG8643913.1"/>
    <property type="molecule type" value="Genomic_DNA"/>
</dbReference>
<dbReference type="Proteomes" id="UP000789375">
    <property type="component" value="Unassembled WGS sequence"/>
</dbReference>
<gene>
    <name evidence="1" type="ORF">FMOSSE_LOCUS11133</name>
</gene>
<sequence length="466" mass="53921">MSTLISEPRLTATKFHNFRCSENMRAVETFFKVIPASNWSLEAYINYVLENTDVLLNFEQMFFNFKESVDQINQIFTVPVSVRSFCQSYIRWLETLTGKCVIETCHKFFDAKILLKKKIAIKAVIEETVNVSTHTIAYQTYLQQGETSNKRKLEIDEYVDDDEGQITLFDENNEDVLIGNINEDELINENALPLMDSAEVDNEVNIHTDFIEELTTSFEIYRSKIPISKKAITKHNMKYFSSVLTEEELKMSTMFPFYRGVIDNNVIKDKWGENVSHSNTDARNENNNPFNKSRIGHKVDMLGTLIRTPIKAEVLFGEVSGGIGPFGFPAASKKKRFLDKVKLGVIMRDSLNILLKNWRHINDNERRKLTIYGWTQHGLDVNIYAMQWYGNKMYLFGMLDKAVIPSSNDNCLLFEELYCVLKELEVKLTKTEEVIKDLNNMNMIGKRRHISVENSPMLNINRTPQS</sequence>
<reference evidence="1" key="1">
    <citation type="submission" date="2021-06" db="EMBL/GenBank/DDBJ databases">
        <authorList>
            <person name="Kallberg Y."/>
            <person name="Tangrot J."/>
            <person name="Rosling A."/>
        </authorList>
    </citation>
    <scope>NUCLEOTIDE SEQUENCE</scope>
    <source>
        <strain evidence="1">87-6 pot B 2015</strain>
    </source>
</reference>
<keyword evidence="2" id="KW-1185">Reference proteome</keyword>
<organism evidence="1 2">
    <name type="scientific">Funneliformis mosseae</name>
    <name type="common">Endomycorrhizal fungus</name>
    <name type="synonym">Glomus mosseae</name>
    <dbReference type="NCBI Taxonomy" id="27381"/>
    <lineage>
        <taxon>Eukaryota</taxon>
        <taxon>Fungi</taxon>
        <taxon>Fungi incertae sedis</taxon>
        <taxon>Mucoromycota</taxon>
        <taxon>Glomeromycotina</taxon>
        <taxon>Glomeromycetes</taxon>
        <taxon>Glomerales</taxon>
        <taxon>Glomeraceae</taxon>
        <taxon>Funneliformis</taxon>
    </lineage>
</organism>
<evidence type="ECO:0000313" key="2">
    <source>
        <dbReference type="Proteomes" id="UP000789375"/>
    </source>
</evidence>
<protein>
    <submittedName>
        <fullName evidence="1">12378_t:CDS:1</fullName>
    </submittedName>
</protein>
<name>A0A9N9DK79_FUNMO</name>
<dbReference type="AlphaFoldDB" id="A0A9N9DK79"/>
<comment type="caution">
    <text evidence="1">The sequence shown here is derived from an EMBL/GenBank/DDBJ whole genome shotgun (WGS) entry which is preliminary data.</text>
</comment>